<dbReference type="PANTHER" id="PTHR48081">
    <property type="entry name" value="AB HYDROLASE SUPERFAMILY PROTEIN C4A8.06C"/>
    <property type="match status" value="1"/>
</dbReference>
<dbReference type="InterPro" id="IPR029058">
    <property type="entry name" value="AB_hydrolase_fold"/>
</dbReference>
<dbReference type="Pfam" id="PF07859">
    <property type="entry name" value="Abhydrolase_3"/>
    <property type="match status" value="1"/>
</dbReference>
<feature type="domain" description="Alpha/beta hydrolase fold-3" evidence="2">
    <location>
        <begin position="109"/>
        <end position="316"/>
    </location>
</feature>
<evidence type="ECO:0000259" key="2">
    <source>
        <dbReference type="Pfam" id="PF07859"/>
    </source>
</evidence>
<reference evidence="3 4" key="1">
    <citation type="journal article" date="2009" name="Int. J. Syst. Evol. Microbiol.">
        <title>Janibacter hoylei sp. nov., Bacillus isronensis sp. nov. and Bacillus aryabhattai sp. nov., isolated from cryotubes used for collecting air from the upper atmosphere.</title>
        <authorList>
            <person name="Shivaji S."/>
            <person name="Chaturvedi P."/>
            <person name="Begum Z."/>
            <person name="Pindi P.K."/>
            <person name="Manorama R."/>
            <person name="Padmanaban D.A."/>
            <person name="Shouche Y.S."/>
            <person name="Pawar S."/>
            <person name="Vaishampayan P."/>
            <person name="Dutt C.B."/>
            <person name="Datta G.N."/>
            <person name="Manchanda R.K."/>
            <person name="Rao U.R."/>
            <person name="Bhargava P.M."/>
            <person name="Narlikar J.V."/>
        </authorList>
    </citation>
    <scope>NUCLEOTIDE SEQUENCE [LARGE SCALE GENOMIC DNA]</scope>
    <source>
        <strain evidence="3 4">PVAS-1</strain>
    </source>
</reference>
<dbReference type="EMBL" id="PIPF01000007">
    <property type="protein sequence ID" value="RWU83688.1"/>
    <property type="molecule type" value="Genomic_DNA"/>
</dbReference>
<comment type="caution">
    <text evidence="3">The sequence shown here is derived from an EMBL/GenBank/DDBJ whole genome shotgun (WGS) entry which is preliminary data.</text>
</comment>
<protein>
    <submittedName>
        <fullName evidence="3">Alpha/beta hydrolase</fullName>
    </submittedName>
</protein>
<sequence length="345" mass="37795">MRAPASPRPPQGSDEEAACWNGAMRTTWMPWRTRVLGWLTRKGVPAEEMTAAQLSRMRANIPMRAPYTWFFGRPERGVTSQTRRIAARDGHELKIRVHRPEADGPLPLLMHFHGGGFVLGHMGVYDPLCTRIAAQARVVVVTVGYRMAPEHRAPLAAHDCLDATRWAIEHAAEIGARTDAVGVTGDSAGGNLAAGIAQVLRDEGFPGLRHQALVYPAPDLTDRETDDLQLLNQRYPVLTPDMMRSFRSLYLGEEGDDRDPVISPALGDLTGLPPALVQTAEVDPLRPDGDAYAQALREAGVEVRHTTYRGAPHGYQTFPGLAPAAQPALEELIGEIAHHLHEEHP</sequence>
<dbReference type="AlphaFoldDB" id="A0A444B5K9"/>
<dbReference type="PANTHER" id="PTHR48081:SF8">
    <property type="entry name" value="ALPHA_BETA HYDROLASE FOLD-3 DOMAIN-CONTAINING PROTEIN-RELATED"/>
    <property type="match status" value="1"/>
</dbReference>
<dbReference type="GO" id="GO:0016787">
    <property type="term" value="F:hydrolase activity"/>
    <property type="evidence" value="ECO:0007669"/>
    <property type="project" value="UniProtKB-KW"/>
</dbReference>
<keyword evidence="4" id="KW-1185">Reference proteome</keyword>
<evidence type="ECO:0000256" key="1">
    <source>
        <dbReference type="ARBA" id="ARBA00022801"/>
    </source>
</evidence>
<proteinExistence type="predicted"/>
<name>A0A444B5K9_9MICO</name>
<organism evidence="3 4">
    <name type="scientific">Janibacter hoylei PVAS-1</name>
    <dbReference type="NCBI Taxonomy" id="1210046"/>
    <lineage>
        <taxon>Bacteria</taxon>
        <taxon>Bacillati</taxon>
        <taxon>Actinomycetota</taxon>
        <taxon>Actinomycetes</taxon>
        <taxon>Micrococcales</taxon>
        <taxon>Intrasporangiaceae</taxon>
        <taxon>Janibacter</taxon>
    </lineage>
</organism>
<dbReference type="SUPFAM" id="SSF53474">
    <property type="entry name" value="alpha/beta-Hydrolases"/>
    <property type="match status" value="1"/>
</dbReference>
<dbReference type="InterPro" id="IPR050300">
    <property type="entry name" value="GDXG_lipolytic_enzyme"/>
</dbReference>
<dbReference type="Gene3D" id="3.40.50.1820">
    <property type="entry name" value="alpha/beta hydrolase"/>
    <property type="match status" value="1"/>
</dbReference>
<keyword evidence="1 3" id="KW-0378">Hydrolase</keyword>
<accession>A0A444B5K9</accession>
<dbReference type="Proteomes" id="UP000288711">
    <property type="component" value="Unassembled WGS sequence"/>
</dbReference>
<dbReference type="InterPro" id="IPR013094">
    <property type="entry name" value="AB_hydrolase_3"/>
</dbReference>
<evidence type="ECO:0000313" key="3">
    <source>
        <dbReference type="EMBL" id="RWU83688.1"/>
    </source>
</evidence>
<evidence type="ECO:0000313" key="4">
    <source>
        <dbReference type="Proteomes" id="UP000288711"/>
    </source>
</evidence>
<gene>
    <name evidence="3" type="ORF">CWN80_07975</name>
</gene>